<feature type="transmembrane region" description="Helical" evidence="7">
    <location>
        <begin position="399"/>
        <end position="417"/>
    </location>
</feature>
<keyword evidence="4 7" id="KW-1133">Transmembrane helix</keyword>
<sequence length="530" mass="57480">MTKKDDSVDGEQQPLLGNDDHQYTKRSVKGKELFLIQVAIFSNVFLVGFDGTFTASTYTTIGNDFNASHMAPWVTTSYLITATVFQSLYGSFSDVLGRKIVLTMATATFGLGTLGCGLAPTMFTLNLMRAVAGCGGAGLTTMATIINSDIITDKRRGIFQAIQIVLNSFGGVLGASLGGFMAENIGWRWSFLIQVPVCCINLVTGYLFVIDQEFLDEERKKNWTSSIDFKGAITLVCGLTMQISALSVGGNEWAWSDYRTFSLIGLGCIFLIIFYRIELSASAPVMPVKMITGTIPPLLLLANFFLGLAAYSYIFMLPLYFQAVLKDSPSQAGLRFMIPSMSTPVGGVITGLLMARVKNLAKVFSAGAALIAVGSWLVIVTSRFSEHWWYNVLLVPANIGQGLAFPASLFTFIRVFTPENHAVATSIAALYRSLGQICGVAVGSAIVQNVLAAELPSRLGSSPETRDLIQRIRHSFSTINTLPQDIQRIVRDIYANAISTSFIVASAIAILSCLITLIIGIRKHNQPIKI</sequence>
<dbReference type="GO" id="GO:0000329">
    <property type="term" value="C:fungal-type vacuole membrane"/>
    <property type="evidence" value="ECO:0007669"/>
    <property type="project" value="TreeGrafter"/>
</dbReference>
<protein>
    <recommendedName>
        <fullName evidence="8">Major facilitator superfamily (MFS) profile domain-containing protein</fullName>
    </recommendedName>
</protein>
<feature type="transmembrane region" description="Helical" evidence="7">
    <location>
        <begin position="360"/>
        <end position="379"/>
    </location>
</feature>
<name>A0A642V2K0_9ASCO</name>
<evidence type="ECO:0000259" key="8">
    <source>
        <dbReference type="PROSITE" id="PS50850"/>
    </source>
</evidence>
<dbReference type="GO" id="GO:0015174">
    <property type="term" value="F:basic amino acid transmembrane transporter activity"/>
    <property type="evidence" value="ECO:0007669"/>
    <property type="project" value="TreeGrafter"/>
</dbReference>
<feature type="region of interest" description="Disordered" evidence="6">
    <location>
        <begin position="1"/>
        <end position="21"/>
    </location>
</feature>
<keyword evidence="5 7" id="KW-0472">Membrane</keyword>
<dbReference type="VEuPathDB" id="FungiDB:TRICI_003640"/>
<gene>
    <name evidence="9" type="ORF">TRICI_003640</name>
</gene>
<feature type="transmembrane region" description="Helical" evidence="7">
    <location>
        <begin position="101"/>
        <end position="121"/>
    </location>
</feature>
<dbReference type="OrthoDB" id="6770063at2759"/>
<organism evidence="9 10">
    <name type="scientific">Trichomonascus ciferrii</name>
    <dbReference type="NCBI Taxonomy" id="44093"/>
    <lineage>
        <taxon>Eukaryota</taxon>
        <taxon>Fungi</taxon>
        <taxon>Dikarya</taxon>
        <taxon>Ascomycota</taxon>
        <taxon>Saccharomycotina</taxon>
        <taxon>Dipodascomycetes</taxon>
        <taxon>Dipodascales</taxon>
        <taxon>Trichomonascaceae</taxon>
        <taxon>Trichomonascus</taxon>
        <taxon>Trichomonascus ciferrii complex</taxon>
    </lineage>
</organism>
<dbReference type="Pfam" id="PF07690">
    <property type="entry name" value="MFS_1"/>
    <property type="match status" value="1"/>
</dbReference>
<dbReference type="PROSITE" id="PS50850">
    <property type="entry name" value="MFS"/>
    <property type="match status" value="1"/>
</dbReference>
<evidence type="ECO:0000256" key="7">
    <source>
        <dbReference type="SAM" id="Phobius"/>
    </source>
</evidence>
<evidence type="ECO:0000313" key="10">
    <source>
        <dbReference type="Proteomes" id="UP000761534"/>
    </source>
</evidence>
<keyword evidence="3 7" id="KW-0812">Transmembrane</keyword>
<dbReference type="SUPFAM" id="SSF103473">
    <property type="entry name" value="MFS general substrate transporter"/>
    <property type="match status" value="1"/>
</dbReference>
<dbReference type="Gene3D" id="1.20.1720.10">
    <property type="entry name" value="Multidrug resistance protein D"/>
    <property type="match status" value="1"/>
</dbReference>
<accession>A0A642V2K0</accession>
<feature type="transmembrane region" description="Helical" evidence="7">
    <location>
        <begin position="33"/>
        <end position="58"/>
    </location>
</feature>
<dbReference type="PANTHER" id="PTHR23501">
    <property type="entry name" value="MAJOR FACILITATOR SUPERFAMILY"/>
    <property type="match status" value="1"/>
</dbReference>
<proteinExistence type="inferred from homology"/>
<evidence type="ECO:0000256" key="5">
    <source>
        <dbReference type="ARBA" id="ARBA00023136"/>
    </source>
</evidence>
<evidence type="ECO:0000256" key="3">
    <source>
        <dbReference type="ARBA" id="ARBA00022692"/>
    </source>
</evidence>
<comment type="similarity">
    <text evidence="2">Belongs to the major facilitator superfamily.</text>
</comment>
<dbReference type="Proteomes" id="UP000761534">
    <property type="component" value="Unassembled WGS sequence"/>
</dbReference>
<dbReference type="PANTHER" id="PTHR23501:SF81">
    <property type="entry name" value="VACUOLAR BASIC AMINO ACID TRANSPORTER 2"/>
    <property type="match status" value="1"/>
</dbReference>
<comment type="caution">
    <text evidence="9">The sequence shown here is derived from an EMBL/GenBank/DDBJ whole genome shotgun (WGS) entry which is preliminary data.</text>
</comment>
<feature type="transmembrane region" description="Helical" evidence="7">
    <location>
        <begin position="333"/>
        <end position="353"/>
    </location>
</feature>
<feature type="transmembrane region" description="Helical" evidence="7">
    <location>
        <begin position="298"/>
        <end position="321"/>
    </location>
</feature>
<feature type="transmembrane region" description="Helical" evidence="7">
    <location>
        <begin position="70"/>
        <end position="89"/>
    </location>
</feature>
<evidence type="ECO:0000256" key="1">
    <source>
        <dbReference type="ARBA" id="ARBA00004141"/>
    </source>
</evidence>
<feature type="transmembrane region" description="Helical" evidence="7">
    <location>
        <begin position="229"/>
        <end position="248"/>
    </location>
</feature>
<feature type="transmembrane region" description="Helical" evidence="7">
    <location>
        <begin position="187"/>
        <end position="209"/>
    </location>
</feature>
<dbReference type="InterPro" id="IPR036259">
    <property type="entry name" value="MFS_trans_sf"/>
</dbReference>
<dbReference type="InterPro" id="IPR020846">
    <property type="entry name" value="MFS_dom"/>
</dbReference>
<dbReference type="InterPro" id="IPR011701">
    <property type="entry name" value="MFS"/>
</dbReference>
<feature type="transmembrane region" description="Helical" evidence="7">
    <location>
        <begin position="127"/>
        <end position="146"/>
    </location>
</feature>
<feature type="transmembrane region" description="Helical" evidence="7">
    <location>
        <begin position="158"/>
        <end position="181"/>
    </location>
</feature>
<feature type="transmembrane region" description="Helical" evidence="7">
    <location>
        <begin position="429"/>
        <end position="451"/>
    </location>
</feature>
<evidence type="ECO:0000256" key="6">
    <source>
        <dbReference type="SAM" id="MobiDB-lite"/>
    </source>
</evidence>
<feature type="transmembrane region" description="Helical" evidence="7">
    <location>
        <begin position="260"/>
        <end position="277"/>
    </location>
</feature>
<evidence type="ECO:0000256" key="4">
    <source>
        <dbReference type="ARBA" id="ARBA00022989"/>
    </source>
</evidence>
<keyword evidence="10" id="KW-1185">Reference proteome</keyword>
<dbReference type="AlphaFoldDB" id="A0A642V2K0"/>
<comment type="subcellular location">
    <subcellularLocation>
        <location evidence="1">Membrane</location>
        <topology evidence="1">Multi-pass membrane protein</topology>
    </subcellularLocation>
</comment>
<dbReference type="Gene3D" id="1.20.1250.20">
    <property type="entry name" value="MFS general substrate transporter like domains"/>
    <property type="match status" value="1"/>
</dbReference>
<evidence type="ECO:0000313" key="9">
    <source>
        <dbReference type="EMBL" id="KAA8911954.1"/>
    </source>
</evidence>
<evidence type="ECO:0000256" key="2">
    <source>
        <dbReference type="ARBA" id="ARBA00008335"/>
    </source>
</evidence>
<feature type="domain" description="Major facilitator superfamily (MFS) profile" evidence="8">
    <location>
        <begin position="36"/>
        <end position="524"/>
    </location>
</feature>
<dbReference type="EMBL" id="SWFS01000267">
    <property type="protein sequence ID" value="KAA8911954.1"/>
    <property type="molecule type" value="Genomic_DNA"/>
</dbReference>
<feature type="transmembrane region" description="Helical" evidence="7">
    <location>
        <begin position="493"/>
        <end position="521"/>
    </location>
</feature>
<reference evidence="9" key="1">
    <citation type="journal article" date="2019" name="G3 (Bethesda)">
        <title>Genome Assemblies of Two Rare Opportunistic Yeast Pathogens: Diutina rugosa (syn. Candida rugosa) and Trichomonascus ciferrii (syn. Candida ciferrii).</title>
        <authorList>
            <person name="Mixao V."/>
            <person name="Saus E."/>
            <person name="Hansen A.P."/>
            <person name="Lass-Florl C."/>
            <person name="Gabaldon T."/>
        </authorList>
    </citation>
    <scope>NUCLEOTIDE SEQUENCE</scope>
    <source>
        <strain evidence="9">CBS 4856</strain>
    </source>
</reference>